<dbReference type="NCBIfam" id="TIGR01730">
    <property type="entry name" value="RND_mfp"/>
    <property type="match status" value="1"/>
</dbReference>
<dbReference type="Gene3D" id="2.40.420.20">
    <property type="match status" value="1"/>
</dbReference>
<gene>
    <name evidence="4" type="ORF">AB8B28_01265</name>
</gene>
<feature type="domain" description="CusB-like beta-barrel" evidence="3">
    <location>
        <begin position="226"/>
        <end position="296"/>
    </location>
</feature>
<dbReference type="KEGG" id="lala:AB8B28_01265"/>
<accession>A0AB39V5C8</accession>
<dbReference type="Gene3D" id="2.40.30.170">
    <property type="match status" value="1"/>
</dbReference>
<evidence type="ECO:0000256" key="2">
    <source>
        <dbReference type="SAM" id="Coils"/>
    </source>
</evidence>
<sequence length="373" mass="40193">MKMKLYNKKIIVGIAIIAMLAISCGKKKTQATDNSRPVKVQIIGQNSISLGYKASGTLKGIEEVPYTATSSGEIVVINAKNGDSVRAGQVIVSIDNQTARSNVRRAASSVNTASSNINSSSAALDEARINYEKYAMLYEKRLVTETEYLNARTRYNSARANLSASRNNLTSARAELDSANDTNRKSVIKTNTTGTIANMKLELHQQTSAGNQLFTVINESEMQLEVGVSPEVISKIHIGTQARVKIDELKGEELVGTVYEAASAANSSSRQFTVKIKIPNSDRRLKSGMYGTASIDTGAESGIIIPKKAIVVKGVEQVVYIVRNGKAVAIPIKITNQNEEMAAVTGNGLTAGIELIVDGQNVVQNDEKIRRVQ</sequence>
<dbReference type="SUPFAM" id="SSF111369">
    <property type="entry name" value="HlyD-like secretion proteins"/>
    <property type="match status" value="1"/>
</dbReference>
<reference evidence="4" key="1">
    <citation type="submission" date="2024-07" db="EMBL/GenBank/DDBJ databases">
        <authorList>
            <person name="Li X.-J."/>
            <person name="Wang X."/>
        </authorList>
    </citation>
    <scope>NUCLEOTIDE SEQUENCE</scope>
    <source>
        <strain evidence="4">HSP-536</strain>
    </source>
</reference>
<dbReference type="InterPro" id="IPR058792">
    <property type="entry name" value="Beta-barrel_RND_2"/>
</dbReference>
<evidence type="ECO:0000259" key="3">
    <source>
        <dbReference type="Pfam" id="PF25954"/>
    </source>
</evidence>
<dbReference type="GO" id="GO:1990281">
    <property type="term" value="C:efflux pump complex"/>
    <property type="evidence" value="ECO:0007669"/>
    <property type="project" value="TreeGrafter"/>
</dbReference>
<dbReference type="EMBL" id="CP165647">
    <property type="protein sequence ID" value="XDU62532.1"/>
    <property type="molecule type" value="Genomic_DNA"/>
</dbReference>
<name>A0AB39V5C8_9FUSO</name>
<evidence type="ECO:0000313" key="4">
    <source>
        <dbReference type="EMBL" id="XDU62532.1"/>
    </source>
</evidence>
<dbReference type="PANTHER" id="PTHR30469">
    <property type="entry name" value="MULTIDRUG RESISTANCE PROTEIN MDTA"/>
    <property type="match status" value="1"/>
</dbReference>
<feature type="coiled-coil region" evidence="2">
    <location>
        <begin position="155"/>
        <end position="182"/>
    </location>
</feature>
<keyword evidence="2" id="KW-0175">Coiled coil</keyword>
<dbReference type="PANTHER" id="PTHR30469:SF33">
    <property type="entry name" value="SLR1207 PROTEIN"/>
    <property type="match status" value="1"/>
</dbReference>
<dbReference type="RefSeq" id="WP_369716326.1">
    <property type="nucleotide sequence ID" value="NZ_CP165647.1"/>
</dbReference>
<evidence type="ECO:0000256" key="1">
    <source>
        <dbReference type="ARBA" id="ARBA00009477"/>
    </source>
</evidence>
<dbReference type="PROSITE" id="PS51257">
    <property type="entry name" value="PROKAR_LIPOPROTEIN"/>
    <property type="match status" value="1"/>
</dbReference>
<proteinExistence type="inferred from homology"/>
<protein>
    <submittedName>
        <fullName evidence="4">Efflux RND transporter periplasmic adaptor subunit</fullName>
    </submittedName>
</protein>
<dbReference type="Gene3D" id="1.20.1600.10">
    <property type="entry name" value="Outer membrane efflux proteins (OEP)"/>
    <property type="match status" value="1"/>
</dbReference>
<dbReference type="Pfam" id="PF25954">
    <property type="entry name" value="Beta-barrel_RND_2"/>
    <property type="match status" value="1"/>
</dbReference>
<dbReference type="GO" id="GO:0015562">
    <property type="term" value="F:efflux transmembrane transporter activity"/>
    <property type="evidence" value="ECO:0007669"/>
    <property type="project" value="InterPro"/>
</dbReference>
<organism evidence="4">
    <name type="scientific">Leptotrichia alba</name>
    <dbReference type="NCBI Taxonomy" id="3239304"/>
    <lineage>
        <taxon>Bacteria</taxon>
        <taxon>Fusobacteriati</taxon>
        <taxon>Fusobacteriota</taxon>
        <taxon>Fusobacteriia</taxon>
        <taxon>Fusobacteriales</taxon>
        <taxon>Leptotrichiaceae</taxon>
        <taxon>Leptotrichia</taxon>
    </lineage>
</organism>
<dbReference type="AlphaFoldDB" id="A0AB39V5C8"/>
<comment type="similarity">
    <text evidence="1">Belongs to the membrane fusion protein (MFP) (TC 8.A.1) family.</text>
</comment>
<dbReference type="InterPro" id="IPR006143">
    <property type="entry name" value="RND_pump_MFP"/>
</dbReference>